<dbReference type="GO" id="GO:0005886">
    <property type="term" value="C:plasma membrane"/>
    <property type="evidence" value="ECO:0007669"/>
    <property type="project" value="TreeGrafter"/>
</dbReference>
<dbReference type="PANTHER" id="PTHR38095">
    <property type="entry name" value="ANAEROBIC DIMETHYL SULFOXIDE REDUCTASE CHAIN YNFH"/>
    <property type="match status" value="1"/>
</dbReference>
<dbReference type="STRING" id="1244108.SAMN05444004_104133"/>
<organism evidence="2 3">
    <name type="scientific">Jannaschia faecimaris</name>
    <dbReference type="NCBI Taxonomy" id="1244108"/>
    <lineage>
        <taxon>Bacteria</taxon>
        <taxon>Pseudomonadati</taxon>
        <taxon>Pseudomonadota</taxon>
        <taxon>Alphaproteobacteria</taxon>
        <taxon>Rhodobacterales</taxon>
        <taxon>Roseobacteraceae</taxon>
        <taxon>Jannaschia</taxon>
    </lineage>
</organism>
<accession>A0A1H3NVX4</accession>
<feature type="transmembrane region" description="Helical" evidence="1">
    <location>
        <begin position="80"/>
        <end position="100"/>
    </location>
</feature>
<dbReference type="InterPro" id="IPR007059">
    <property type="entry name" value="DmsC"/>
</dbReference>
<evidence type="ECO:0000256" key="1">
    <source>
        <dbReference type="SAM" id="Phobius"/>
    </source>
</evidence>
<name>A0A1H3NVX4_9RHOB</name>
<feature type="transmembrane region" description="Helical" evidence="1">
    <location>
        <begin position="7"/>
        <end position="28"/>
    </location>
</feature>
<feature type="transmembrane region" description="Helical" evidence="1">
    <location>
        <begin position="139"/>
        <end position="155"/>
    </location>
</feature>
<sequence>MQPAPSVIIFSTLSGAGFGLLFFLGLGMPSVSGGIAFGFYVIAYLLAVGGLMASVFHLGNKKNAWKSYSQWRTSWLSREGWFAVSALLLMGIHAFFQVFFGTTISTIGWLGAALSLCTVFATGMIYAQLKTIPRWSQPATPAFFVVAALAGGALLSNNPNLAIVLLIVLAVVVGFHWWKGDSRFAEAGSTIGTATQLNGKVSLWEKPHTGENYLTHEMVYQVARKHAVKLRVIALVLMTAVPVGLVVIFGAHHIPVLLAVVSHLAGLFAQRWLFFAEAEHVVGLYYGAHTDKQSA</sequence>
<dbReference type="Pfam" id="PF04976">
    <property type="entry name" value="DmsC"/>
    <property type="match status" value="1"/>
</dbReference>
<feature type="transmembrane region" description="Helical" evidence="1">
    <location>
        <begin position="232"/>
        <end position="250"/>
    </location>
</feature>
<dbReference type="EMBL" id="FNPX01000004">
    <property type="protein sequence ID" value="SDY93001.1"/>
    <property type="molecule type" value="Genomic_DNA"/>
</dbReference>
<dbReference type="RefSeq" id="WP_092644104.1">
    <property type="nucleotide sequence ID" value="NZ_FNPX01000004.1"/>
</dbReference>
<dbReference type="GO" id="GO:0009390">
    <property type="term" value="C:dimethyl sulfoxide reductase complex"/>
    <property type="evidence" value="ECO:0007669"/>
    <property type="project" value="TreeGrafter"/>
</dbReference>
<feature type="transmembrane region" description="Helical" evidence="1">
    <location>
        <begin position="34"/>
        <end position="59"/>
    </location>
</feature>
<gene>
    <name evidence="2" type="ORF">SAMN05444004_104133</name>
</gene>
<keyword evidence="1" id="KW-0812">Transmembrane</keyword>
<dbReference type="AlphaFoldDB" id="A0A1H3NVX4"/>
<evidence type="ECO:0000313" key="3">
    <source>
        <dbReference type="Proteomes" id="UP000198914"/>
    </source>
</evidence>
<protein>
    <submittedName>
        <fullName evidence="2">DMSO reductase anchor subunit</fullName>
    </submittedName>
</protein>
<feature type="transmembrane region" description="Helical" evidence="1">
    <location>
        <begin position="161"/>
        <end position="178"/>
    </location>
</feature>
<dbReference type="OrthoDB" id="5520897at2"/>
<evidence type="ECO:0000313" key="2">
    <source>
        <dbReference type="EMBL" id="SDY93001.1"/>
    </source>
</evidence>
<dbReference type="GO" id="GO:0019645">
    <property type="term" value="P:anaerobic electron transport chain"/>
    <property type="evidence" value="ECO:0007669"/>
    <property type="project" value="InterPro"/>
</dbReference>
<proteinExistence type="predicted"/>
<dbReference type="Proteomes" id="UP000198914">
    <property type="component" value="Unassembled WGS sequence"/>
</dbReference>
<feature type="transmembrane region" description="Helical" evidence="1">
    <location>
        <begin position="106"/>
        <end position="127"/>
    </location>
</feature>
<keyword evidence="3" id="KW-1185">Reference proteome</keyword>
<keyword evidence="1" id="KW-1133">Transmembrane helix</keyword>
<keyword evidence="1" id="KW-0472">Membrane</keyword>
<reference evidence="3" key="1">
    <citation type="submission" date="2016-10" db="EMBL/GenBank/DDBJ databases">
        <authorList>
            <person name="Varghese N."/>
            <person name="Submissions S."/>
        </authorList>
    </citation>
    <scope>NUCLEOTIDE SEQUENCE [LARGE SCALE GENOMIC DNA]</scope>
    <source>
        <strain evidence="3">DSM 100420</strain>
    </source>
</reference>
<dbReference type="GO" id="GO:0009389">
    <property type="term" value="F:dimethyl sulfoxide reductase activity"/>
    <property type="evidence" value="ECO:0007669"/>
    <property type="project" value="TreeGrafter"/>
</dbReference>
<dbReference type="PANTHER" id="PTHR38095:SF1">
    <property type="entry name" value="ANAEROBIC DIMETHYL SULFOXIDE REDUCTASE CHAIN YNFH"/>
    <property type="match status" value="1"/>
</dbReference>